<dbReference type="Pfam" id="PF00857">
    <property type="entry name" value="Isochorismatase"/>
    <property type="match status" value="1"/>
</dbReference>
<comment type="caution">
    <text evidence="3">The sequence shown here is derived from an EMBL/GenBank/DDBJ whole genome shotgun (WGS) entry which is preliminary data.</text>
</comment>
<dbReference type="PANTHER" id="PTHR43540">
    <property type="entry name" value="PEROXYUREIDOACRYLATE/UREIDOACRYLATE AMIDOHYDROLASE-RELATED"/>
    <property type="match status" value="1"/>
</dbReference>
<dbReference type="SUPFAM" id="SSF52499">
    <property type="entry name" value="Isochorismatase-like hydrolases"/>
    <property type="match status" value="1"/>
</dbReference>
<evidence type="ECO:0000313" key="3">
    <source>
        <dbReference type="EMBL" id="RDY67823.1"/>
    </source>
</evidence>
<dbReference type="AlphaFoldDB" id="A0A3D8VEJ7"/>
<sequence length="204" mass="21890">MNAPRSILELDTRSALIPIDVQCGFDLPPWPPRNNPAMEANALRVLDAWRRAGLPLIHVRHDSVMEGSVLAPGHPGNAHRPGFAPLEGEPLVTKSVNAAFIGTDLDLRLRRLNIDTVVLFGISTDMCVSTTARVAANLGYRTIVIGDACACFDLKDADGSVIPADAIQRAHLATLRAEFAQVVESEAVIEALRVSERAIGARAS</sequence>
<dbReference type="InterPro" id="IPR036380">
    <property type="entry name" value="Isochorismatase-like_sf"/>
</dbReference>
<evidence type="ECO:0000313" key="4">
    <source>
        <dbReference type="Proteomes" id="UP000256829"/>
    </source>
</evidence>
<keyword evidence="1 3" id="KW-0378">Hydrolase</keyword>
<keyword evidence="4" id="KW-1185">Reference proteome</keyword>
<proteinExistence type="predicted"/>
<dbReference type="GO" id="GO:0016787">
    <property type="term" value="F:hydrolase activity"/>
    <property type="evidence" value="ECO:0007669"/>
    <property type="project" value="UniProtKB-KW"/>
</dbReference>
<dbReference type="PANTHER" id="PTHR43540:SF1">
    <property type="entry name" value="ISOCHORISMATASE HYDROLASE"/>
    <property type="match status" value="1"/>
</dbReference>
<dbReference type="EMBL" id="QTJR01000004">
    <property type="protein sequence ID" value="RDY67823.1"/>
    <property type="molecule type" value="Genomic_DNA"/>
</dbReference>
<organism evidence="3 4">
    <name type="scientific">Lysobacter soli</name>
    <dbReference type="NCBI Taxonomy" id="453783"/>
    <lineage>
        <taxon>Bacteria</taxon>
        <taxon>Pseudomonadati</taxon>
        <taxon>Pseudomonadota</taxon>
        <taxon>Gammaproteobacteria</taxon>
        <taxon>Lysobacterales</taxon>
        <taxon>Lysobacteraceae</taxon>
        <taxon>Lysobacter</taxon>
    </lineage>
</organism>
<dbReference type="CDD" id="cd01014">
    <property type="entry name" value="nicotinamidase_related"/>
    <property type="match status" value="1"/>
</dbReference>
<protein>
    <submittedName>
        <fullName evidence="3">Cysteine hydrolase</fullName>
    </submittedName>
</protein>
<dbReference type="Proteomes" id="UP000256829">
    <property type="component" value="Unassembled WGS sequence"/>
</dbReference>
<dbReference type="RefSeq" id="WP_115841946.1">
    <property type="nucleotide sequence ID" value="NZ_CP183976.1"/>
</dbReference>
<dbReference type="Gene3D" id="3.40.50.850">
    <property type="entry name" value="Isochorismatase-like"/>
    <property type="match status" value="1"/>
</dbReference>
<reference evidence="3 4" key="1">
    <citation type="submission" date="2018-08" db="EMBL/GenBank/DDBJ databases">
        <title>Lysobacter soli KCTC 22011, whole genome shotgun sequence.</title>
        <authorList>
            <person name="Zhang X."/>
            <person name="Feng G."/>
            <person name="Zhu H."/>
        </authorList>
    </citation>
    <scope>NUCLEOTIDE SEQUENCE [LARGE SCALE GENOMIC DNA]</scope>
    <source>
        <strain evidence="3 4">KCTC 22011</strain>
    </source>
</reference>
<feature type="domain" description="Isochorismatase-like" evidence="2">
    <location>
        <begin position="14"/>
        <end position="186"/>
    </location>
</feature>
<evidence type="ECO:0000256" key="1">
    <source>
        <dbReference type="ARBA" id="ARBA00022801"/>
    </source>
</evidence>
<name>A0A3D8VEJ7_9GAMM</name>
<dbReference type="InterPro" id="IPR000868">
    <property type="entry name" value="Isochorismatase-like_dom"/>
</dbReference>
<accession>A0A3D8VEJ7</accession>
<dbReference type="InterPro" id="IPR050272">
    <property type="entry name" value="Isochorismatase-like_hydrls"/>
</dbReference>
<evidence type="ECO:0000259" key="2">
    <source>
        <dbReference type="Pfam" id="PF00857"/>
    </source>
</evidence>
<gene>
    <name evidence="3" type="ORF">DX912_07900</name>
</gene>